<feature type="region of interest" description="Disordered" evidence="1">
    <location>
        <begin position="108"/>
        <end position="157"/>
    </location>
</feature>
<dbReference type="Proteomes" id="UP000026962">
    <property type="component" value="Chromosome 1"/>
</dbReference>
<feature type="compositionally biased region" description="Polar residues" evidence="1">
    <location>
        <begin position="11"/>
        <end position="21"/>
    </location>
</feature>
<protein>
    <submittedName>
        <fullName evidence="2">Uncharacterized protein</fullName>
    </submittedName>
</protein>
<keyword evidence="3" id="KW-1185">Reference proteome</keyword>
<feature type="compositionally biased region" description="Polar residues" evidence="1">
    <location>
        <begin position="37"/>
        <end position="50"/>
    </location>
</feature>
<organism evidence="2">
    <name type="scientific">Oryza punctata</name>
    <name type="common">Red rice</name>
    <dbReference type="NCBI Taxonomy" id="4537"/>
    <lineage>
        <taxon>Eukaryota</taxon>
        <taxon>Viridiplantae</taxon>
        <taxon>Streptophyta</taxon>
        <taxon>Embryophyta</taxon>
        <taxon>Tracheophyta</taxon>
        <taxon>Spermatophyta</taxon>
        <taxon>Magnoliopsida</taxon>
        <taxon>Liliopsida</taxon>
        <taxon>Poales</taxon>
        <taxon>Poaceae</taxon>
        <taxon>BOP clade</taxon>
        <taxon>Oryzoideae</taxon>
        <taxon>Oryzeae</taxon>
        <taxon>Oryzinae</taxon>
        <taxon>Oryza</taxon>
    </lineage>
</organism>
<reference evidence="2" key="2">
    <citation type="submission" date="2018-05" db="EMBL/GenBank/DDBJ databases">
        <title>OpunRS2 (Oryza punctata Reference Sequence Version 2).</title>
        <authorList>
            <person name="Zhang J."/>
            <person name="Kudrna D."/>
            <person name="Lee S."/>
            <person name="Talag J."/>
            <person name="Welchert J."/>
            <person name="Wing R.A."/>
        </authorList>
    </citation>
    <scope>NUCLEOTIDE SEQUENCE [LARGE SCALE GENOMIC DNA]</scope>
</reference>
<feature type="region of interest" description="Disordered" evidence="1">
    <location>
        <begin position="167"/>
        <end position="186"/>
    </location>
</feature>
<feature type="region of interest" description="Disordered" evidence="1">
    <location>
        <begin position="295"/>
        <end position="325"/>
    </location>
</feature>
<name>A0A0E0JJU5_ORYPU</name>
<evidence type="ECO:0000256" key="1">
    <source>
        <dbReference type="SAM" id="MobiDB-lite"/>
    </source>
</evidence>
<dbReference type="HOGENOM" id="CLU_856298_0_0_1"/>
<dbReference type="EnsemblPlants" id="OPUNC01G19100.1">
    <property type="protein sequence ID" value="OPUNC01G19100.1"/>
    <property type="gene ID" value="OPUNC01G19100"/>
</dbReference>
<reference evidence="2" key="1">
    <citation type="submission" date="2015-04" db="UniProtKB">
        <authorList>
            <consortium name="EnsemblPlants"/>
        </authorList>
    </citation>
    <scope>IDENTIFICATION</scope>
</reference>
<feature type="compositionally biased region" description="Gly residues" evidence="1">
    <location>
        <begin position="312"/>
        <end position="325"/>
    </location>
</feature>
<accession>A0A0E0JJU5</accession>
<evidence type="ECO:0000313" key="3">
    <source>
        <dbReference type="Proteomes" id="UP000026962"/>
    </source>
</evidence>
<dbReference type="AlphaFoldDB" id="A0A0E0JJU5"/>
<proteinExistence type="predicted"/>
<evidence type="ECO:0000313" key="2">
    <source>
        <dbReference type="EnsemblPlants" id="OPUNC01G19100.1"/>
    </source>
</evidence>
<sequence>MKLNMDGSFNAELNQEASQQPDRLLRGSSARKEIPDTESTSTGAPTATNDMISGGFIEIGWTLRGTASRLQTWTPLAVTSRGGRQYDPRPGWCDLGNPVQMSTVLLFPKSPAPPLPTPPLPRRGQSLPAVKQEASREGSGKAKSSAEPSLGAGRAGLRTGTETLAATTSSGKGVADLAPPHPDPALPRQDLAIWQRMAGAAQRGGDGGRPLNAEAVGPARDLGSMADGKAGVARPAREATAVRGRATRAIDGGSRVAWATARRPMAGGAAGSGGRPAWCGEARLAVEMWPAMATRPTWSAEPREAQTATVGGRRGVWRSGGQGSE</sequence>
<feature type="region of interest" description="Disordered" evidence="1">
    <location>
        <begin position="1"/>
        <end position="50"/>
    </location>
</feature>
<dbReference type="Gramene" id="OPUNC01G19100.1">
    <property type="protein sequence ID" value="OPUNC01G19100.1"/>
    <property type="gene ID" value="OPUNC01G19100"/>
</dbReference>
<feature type="compositionally biased region" description="Pro residues" evidence="1">
    <location>
        <begin position="110"/>
        <end position="121"/>
    </location>
</feature>